<keyword evidence="3" id="KW-0479">Metal-binding</keyword>
<dbReference type="SFLD" id="SFLDS00003">
    <property type="entry name" value="Haloacid_Dehalogenase"/>
    <property type="match status" value="1"/>
</dbReference>
<dbReference type="InterPro" id="IPR051600">
    <property type="entry name" value="Beta-PGM-like"/>
</dbReference>
<dbReference type="Proteomes" id="UP000003597">
    <property type="component" value="Unassembled WGS sequence"/>
</dbReference>
<evidence type="ECO:0000256" key="4">
    <source>
        <dbReference type="ARBA" id="ARBA00022842"/>
    </source>
</evidence>
<sequence length="219" mass="24913">MMLKAVVMDFDGIVIDTEVVWYEIFKDWFKTKQHYDLSIEEFLQCVGSNVDDLFRELNETQQMDINRQAFEAETQATFIENSKSLPAKEGVESFIRGLKERGLKLALATSSQRPKPLYHLERLGLLEYFDAIITAEDVTRIKPEPDLFLEALRALNVKPSEALIVEDSRNGLLAGNSAGVNVLVIPNEVTKHSDLTPNYMERESLADVDLTEIIAKYNK</sequence>
<dbReference type="GO" id="GO:0016787">
    <property type="term" value="F:hydrolase activity"/>
    <property type="evidence" value="ECO:0007669"/>
    <property type="project" value="UniProtKB-KW"/>
</dbReference>
<accession>A0AB72Z6L5</accession>
<proteinExistence type="inferred from homology"/>
<reference evidence="5 6" key="1">
    <citation type="submission" date="2011-08" db="EMBL/GenBank/DDBJ databases">
        <authorList>
            <person name="Weinstock G."/>
            <person name="Sodergren E."/>
            <person name="Clifton S."/>
            <person name="Fulton L."/>
            <person name="Fulton B."/>
            <person name="Courtney L."/>
            <person name="Fronick C."/>
            <person name="Harrison M."/>
            <person name="Strong C."/>
            <person name="Farmer C."/>
            <person name="Delahaunty K."/>
            <person name="Markovic C."/>
            <person name="Hall O."/>
            <person name="Minx P."/>
            <person name="Tomlinson C."/>
            <person name="Mitreva M."/>
            <person name="Hou S."/>
            <person name="Chen J."/>
            <person name="Wollam A."/>
            <person name="Pepin K.H."/>
            <person name="Johnson M."/>
            <person name="Bhonagiri V."/>
            <person name="Zhang X."/>
            <person name="Suruliraj S."/>
            <person name="Warren W."/>
            <person name="Chinwalla A."/>
            <person name="Mardis E.R."/>
            <person name="Wilson R.K."/>
        </authorList>
    </citation>
    <scope>NUCLEOTIDE SEQUENCE [LARGE SCALE GENOMIC DNA]</scope>
    <source>
        <strain evidence="5 6">ATCC 33091</strain>
    </source>
</reference>
<gene>
    <name evidence="5" type="ORF">HMPREF0557_02778</name>
</gene>
<evidence type="ECO:0000256" key="1">
    <source>
        <dbReference type="ARBA" id="ARBA00001946"/>
    </source>
</evidence>
<evidence type="ECO:0000256" key="2">
    <source>
        <dbReference type="ARBA" id="ARBA00006171"/>
    </source>
</evidence>
<dbReference type="InterPro" id="IPR023214">
    <property type="entry name" value="HAD_sf"/>
</dbReference>
<keyword evidence="6" id="KW-1185">Reference proteome</keyword>
<dbReference type="InterPro" id="IPR041492">
    <property type="entry name" value="HAD_2"/>
</dbReference>
<keyword evidence="5" id="KW-0378">Hydrolase</keyword>
<dbReference type="SFLD" id="SFLDG01129">
    <property type="entry name" value="C1.5:_HAD__Beta-PGM__Phosphata"/>
    <property type="match status" value="1"/>
</dbReference>
<dbReference type="InterPro" id="IPR023198">
    <property type="entry name" value="PGP-like_dom2"/>
</dbReference>
<dbReference type="Gene3D" id="3.40.50.1000">
    <property type="entry name" value="HAD superfamily/HAD-like"/>
    <property type="match status" value="1"/>
</dbReference>
<dbReference type="InterPro" id="IPR036412">
    <property type="entry name" value="HAD-like_sf"/>
</dbReference>
<dbReference type="GO" id="GO:0046872">
    <property type="term" value="F:metal ion binding"/>
    <property type="evidence" value="ECO:0007669"/>
    <property type="project" value="UniProtKB-KW"/>
</dbReference>
<protein>
    <submittedName>
        <fullName evidence="5">HAD hydrolase, family IA, variant 3</fullName>
    </submittedName>
</protein>
<dbReference type="Pfam" id="PF13419">
    <property type="entry name" value="HAD_2"/>
    <property type="match status" value="1"/>
</dbReference>
<evidence type="ECO:0000313" key="5">
    <source>
        <dbReference type="EMBL" id="EHN60178.1"/>
    </source>
</evidence>
<dbReference type="NCBIfam" id="TIGR01509">
    <property type="entry name" value="HAD-SF-IA-v3"/>
    <property type="match status" value="1"/>
</dbReference>
<dbReference type="EMBL" id="AGCN01000042">
    <property type="protein sequence ID" value="EHN60178.1"/>
    <property type="molecule type" value="Genomic_DNA"/>
</dbReference>
<dbReference type="SFLD" id="SFLDG01135">
    <property type="entry name" value="C1.5.6:_HAD__Beta-PGM__Phospha"/>
    <property type="match status" value="1"/>
</dbReference>
<keyword evidence="4" id="KW-0460">Magnesium</keyword>
<name>A0AB72Z6L5_LISIO</name>
<dbReference type="CDD" id="cd16423">
    <property type="entry name" value="HAD_BPGM-like"/>
    <property type="match status" value="1"/>
</dbReference>
<comment type="similarity">
    <text evidence="2">Belongs to the HAD-like hydrolase superfamily. CbbY/CbbZ/Gph/YieH family.</text>
</comment>
<dbReference type="PANTHER" id="PTHR46193:SF21">
    <property type="entry name" value="SLL1138 PROTEIN"/>
    <property type="match status" value="1"/>
</dbReference>
<dbReference type="AlphaFoldDB" id="A0AB72Z6L5"/>
<comment type="caution">
    <text evidence="5">The sequence shown here is derived from an EMBL/GenBank/DDBJ whole genome shotgun (WGS) entry which is preliminary data.</text>
</comment>
<comment type="cofactor">
    <cofactor evidence="1">
        <name>Mg(2+)</name>
        <dbReference type="ChEBI" id="CHEBI:18420"/>
    </cofactor>
</comment>
<dbReference type="PANTHER" id="PTHR46193">
    <property type="entry name" value="6-PHOSPHOGLUCONATE PHOSPHATASE"/>
    <property type="match status" value="1"/>
</dbReference>
<organism evidence="5 6">
    <name type="scientific">Listeria innocua ATCC 33091</name>
    <dbReference type="NCBI Taxonomy" id="1002366"/>
    <lineage>
        <taxon>Bacteria</taxon>
        <taxon>Bacillati</taxon>
        <taxon>Bacillota</taxon>
        <taxon>Bacilli</taxon>
        <taxon>Bacillales</taxon>
        <taxon>Listeriaceae</taxon>
        <taxon>Listeria</taxon>
    </lineage>
</organism>
<dbReference type="InterPro" id="IPR006439">
    <property type="entry name" value="HAD-SF_hydro_IA"/>
</dbReference>
<dbReference type="SUPFAM" id="SSF56784">
    <property type="entry name" value="HAD-like"/>
    <property type="match status" value="1"/>
</dbReference>
<dbReference type="PRINTS" id="PR00413">
    <property type="entry name" value="HADHALOGNASE"/>
</dbReference>
<evidence type="ECO:0000256" key="3">
    <source>
        <dbReference type="ARBA" id="ARBA00022723"/>
    </source>
</evidence>
<dbReference type="Gene3D" id="1.10.150.240">
    <property type="entry name" value="Putative phosphatase, domain 2"/>
    <property type="match status" value="1"/>
</dbReference>
<evidence type="ECO:0000313" key="6">
    <source>
        <dbReference type="Proteomes" id="UP000003597"/>
    </source>
</evidence>